<keyword evidence="1" id="KW-1133">Transmembrane helix</keyword>
<proteinExistence type="predicted"/>
<name>A0ABX6T740_9SPHN</name>
<dbReference type="EMBL" id="CP060782">
    <property type="protein sequence ID" value="QNP44742.1"/>
    <property type="molecule type" value="Genomic_DNA"/>
</dbReference>
<evidence type="ECO:0000256" key="1">
    <source>
        <dbReference type="SAM" id="Phobius"/>
    </source>
</evidence>
<keyword evidence="1" id="KW-0812">Transmembrane</keyword>
<feature type="transmembrane region" description="Helical" evidence="1">
    <location>
        <begin position="135"/>
        <end position="161"/>
    </location>
</feature>
<feature type="transmembrane region" description="Helical" evidence="1">
    <location>
        <begin position="48"/>
        <end position="72"/>
    </location>
</feature>
<gene>
    <name evidence="3" type="ORF">H9L14_08080</name>
</gene>
<accession>A0ABX6T740</accession>
<keyword evidence="1" id="KW-0472">Membrane</keyword>
<reference evidence="3 4" key="1">
    <citation type="submission" date="2020-08" db="EMBL/GenBank/DDBJ databases">
        <title>Genome sequence of Sphingomonas sediminicola KACC 15039T.</title>
        <authorList>
            <person name="Hyun D.-W."/>
            <person name="Bae J.-W."/>
        </authorList>
    </citation>
    <scope>NUCLEOTIDE SEQUENCE [LARGE SCALE GENOMIC DNA]</scope>
    <source>
        <strain evidence="3 4">KACC 15039</strain>
    </source>
</reference>
<dbReference type="Proteomes" id="UP000516105">
    <property type="component" value="Chromosome"/>
</dbReference>
<keyword evidence="4" id="KW-1185">Reference proteome</keyword>
<evidence type="ECO:0000259" key="2">
    <source>
        <dbReference type="Pfam" id="PF25231"/>
    </source>
</evidence>
<protein>
    <submittedName>
        <fullName evidence="3">Glycerophosphoryl diester phosphodiesterase membrane domain-containing protein</fullName>
    </submittedName>
</protein>
<evidence type="ECO:0000313" key="3">
    <source>
        <dbReference type="EMBL" id="QNP44742.1"/>
    </source>
</evidence>
<dbReference type="RefSeq" id="WP_187707700.1">
    <property type="nucleotide sequence ID" value="NZ_CP060782.1"/>
</dbReference>
<feature type="transmembrane region" description="Helical" evidence="1">
    <location>
        <begin position="173"/>
        <end position="198"/>
    </location>
</feature>
<evidence type="ECO:0000313" key="4">
    <source>
        <dbReference type="Proteomes" id="UP000516105"/>
    </source>
</evidence>
<feature type="transmembrane region" description="Helical" evidence="1">
    <location>
        <begin position="84"/>
        <end position="105"/>
    </location>
</feature>
<sequence length="216" mass="22161">MQLLRLAVALISLIGQLALIRLALGPSTTVGAAIGHGARRFPSALGAVVLLIVGLAILAVPLIIILSLGLGVDLEHLSGPPSGPAALMFGIIGLAALIISVRFTLVSPVASAENIGPLAIIKRSWRLTSGNYWRLLGFILLLIVATLILMMAAGVVGGLLARMFSPSIEPMSIGALILASFAGAAQGAFSILASVMLARVYAQAAGQSENIEEALR</sequence>
<feature type="domain" description="DUF7847" evidence="2">
    <location>
        <begin position="6"/>
        <end position="203"/>
    </location>
</feature>
<organism evidence="3 4">
    <name type="scientific">Sphingomonas sediminicola</name>
    <dbReference type="NCBI Taxonomy" id="386874"/>
    <lineage>
        <taxon>Bacteria</taxon>
        <taxon>Pseudomonadati</taxon>
        <taxon>Pseudomonadota</taxon>
        <taxon>Alphaproteobacteria</taxon>
        <taxon>Sphingomonadales</taxon>
        <taxon>Sphingomonadaceae</taxon>
        <taxon>Sphingomonas</taxon>
    </lineage>
</organism>
<dbReference type="InterPro" id="IPR057169">
    <property type="entry name" value="DUF7847"/>
</dbReference>
<dbReference type="Pfam" id="PF25231">
    <property type="entry name" value="DUF7847"/>
    <property type="match status" value="1"/>
</dbReference>